<protein>
    <recommendedName>
        <fullName evidence="3 6">D-aminoacyl-tRNA deacylase</fullName>
        <ecNumber evidence="2 6">3.1.1.96</ecNumber>
    </recommendedName>
</protein>
<reference evidence="8 9" key="1">
    <citation type="submission" date="2016-03" db="EMBL/GenBank/DDBJ databases">
        <title>Whole genome sequencing of Grifola frondosa 9006-11.</title>
        <authorList>
            <person name="Min B."/>
            <person name="Park H."/>
            <person name="Kim J.-G."/>
            <person name="Cho H."/>
            <person name="Oh Y.-L."/>
            <person name="Kong W.-S."/>
            <person name="Choi I.-G."/>
        </authorList>
    </citation>
    <scope>NUCLEOTIDE SEQUENCE [LARGE SCALE GENOMIC DNA]</scope>
    <source>
        <strain evidence="8 9">9006-11</strain>
    </source>
</reference>
<dbReference type="Gene3D" id="3.50.80.10">
    <property type="entry name" value="D-tyrosyl-tRNA(Tyr) deacylase"/>
    <property type="match status" value="1"/>
</dbReference>
<dbReference type="Proteomes" id="UP000092993">
    <property type="component" value="Unassembled WGS sequence"/>
</dbReference>
<keyword evidence="9" id="KW-1185">Reference proteome</keyword>
<accession>A0A1C7LLR5</accession>
<evidence type="ECO:0000256" key="4">
    <source>
        <dbReference type="ARBA" id="ARBA00047676"/>
    </source>
</evidence>
<evidence type="ECO:0000256" key="2">
    <source>
        <dbReference type="ARBA" id="ARBA00013056"/>
    </source>
</evidence>
<dbReference type="GO" id="GO:0005737">
    <property type="term" value="C:cytoplasm"/>
    <property type="evidence" value="ECO:0007669"/>
    <property type="project" value="UniProtKB-SubCell"/>
</dbReference>
<name>A0A1C7LLR5_GRIFR</name>
<evidence type="ECO:0000256" key="5">
    <source>
        <dbReference type="ARBA" id="ARBA00048018"/>
    </source>
</evidence>
<comment type="catalytic activity">
    <reaction evidence="5">
        <text>a D-aminoacyl-tRNA + H2O = a tRNA + a D-alpha-amino acid + H(+)</text>
        <dbReference type="Rhea" id="RHEA:13953"/>
        <dbReference type="Rhea" id="RHEA-COMP:10123"/>
        <dbReference type="Rhea" id="RHEA-COMP:10124"/>
        <dbReference type="ChEBI" id="CHEBI:15377"/>
        <dbReference type="ChEBI" id="CHEBI:15378"/>
        <dbReference type="ChEBI" id="CHEBI:59871"/>
        <dbReference type="ChEBI" id="CHEBI:78442"/>
        <dbReference type="ChEBI" id="CHEBI:79333"/>
        <dbReference type="EC" id="3.1.1.96"/>
    </reaction>
</comment>
<feature type="region of interest" description="Disordered" evidence="7">
    <location>
        <begin position="268"/>
        <end position="288"/>
    </location>
</feature>
<evidence type="ECO:0000313" key="8">
    <source>
        <dbReference type="EMBL" id="OBZ65701.1"/>
    </source>
</evidence>
<keyword evidence="6" id="KW-0820">tRNA-binding</keyword>
<dbReference type="GO" id="GO:0000049">
    <property type="term" value="F:tRNA binding"/>
    <property type="evidence" value="ECO:0007669"/>
    <property type="project" value="UniProtKB-KW"/>
</dbReference>
<dbReference type="SUPFAM" id="SSF69500">
    <property type="entry name" value="DTD-like"/>
    <property type="match status" value="1"/>
</dbReference>
<gene>
    <name evidence="8" type="primary">DTD1</name>
    <name evidence="8" type="ORF">A0H81_14306</name>
</gene>
<comment type="subcellular location">
    <subcellularLocation>
        <location evidence="6">Cytoplasm</location>
    </subcellularLocation>
</comment>
<keyword evidence="6" id="KW-0963">Cytoplasm</keyword>
<feature type="region of interest" description="Disordered" evidence="7">
    <location>
        <begin position="1"/>
        <end position="23"/>
    </location>
</feature>
<keyword evidence="6" id="KW-0694">RNA-binding</keyword>
<dbReference type="AlphaFoldDB" id="A0A1C7LLR5"/>
<proteinExistence type="inferred from homology"/>
<feature type="compositionally biased region" description="Basic residues" evidence="7">
    <location>
        <begin position="1"/>
        <end position="11"/>
    </location>
</feature>
<evidence type="ECO:0000256" key="1">
    <source>
        <dbReference type="ARBA" id="ARBA00009673"/>
    </source>
</evidence>
<dbReference type="STRING" id="5627.A0A1C7LLR5"/>
<evidence type="ECO:0000256" key="3">
    <source>
        <dbReference type="ARBA" id="ARBA00020007"/>
    </source>
</evidence>
<dbReference type="InterPro" id="IPR023509">
    <property type="entry name" value="DTD-like_sf"/>
</dbReference>
<dbReference type="FunFam" id="3.50.80.10:FF:000001">
    <property type="entry name" value="D-aminoacyl-tRNA deacylase"/>
    <property type="match status" value="1"/>
</dbReference>
<comment type="similarity">
    <text evidence="1 6">Belongs to the DTD family.</text>
</comment>
<sequence>MLRALPHSRTRARIDQPSSAPFDTISVGDSDISPAAPSSFSSSLRSPNVVFASYAMRAVVQRVSSASVTGSYSFFLLAGMCMLSISAVDNEVVSSMSRGLMVLSIHRRNLSAEPLRRTDDTATDVETLSKKMYVQHANALCRASLPSTALTLRVFSDTAGAMWKKSVKDIEGDVLCVSQFTLLANTSKGNKPDFHRAMATGPSRDLYSSFLDRLCHLYRPEKIKDGRFGAMMDVRLTNEGPVTFTLDSRKFEYVDQPLAAGGEVAMTQKNAKAAQRGQEAAGENQGVQ</sequence>
<dbReference type="OrthoDB" id="275783at2759"/>
<dbReference type="EMBL" id="LUGG01000041">
    <property type="protein sequence ID" value="OBZ65701.1"/>
    <property type="molecule type" value="Genomic_DNA"/>
</dbReference>
<dbReference type="PANTHER" id="PTHR10472">
    <property type="entry name" value="D-TYROSYL-TRNA TYR DEACYLASE"/>
    <property type="match status" value="1"/>
</dbReference>
<dbReference type="Pfam" id="PF02580">
    <property type="entry name" value="Tyr_Deacylase"/>
    <property type="match status" value="1"/>
</dbReference>
<keyword evidence="6" id="KW-0378">Hydrolase</keyword>
<comment type="caution">
    <text evidence="8">The sequence shown here is derived from an EMBL/GenBank/DDBJ whole genome shotgun (WGS) entry which is preliminary data.</text>
</comment>
<dbReference type="GO" id="GO:0051500">
    <property type="term" value="F:D-tyrosyl-tRNA(Tyr) deacylase activity"/>
    <property type="evidence" value="ECO:0007669"/>
    <property type="project" value="TreeGrafter"/>
</dbReference>
<organism evidence="8 9">
    <name type="scientific">Grifola frondosa</name>
    <name type="common">Maitake</name>
    <name type="synonym">Polyporus frondosus</name>
    <dbReference type="NCBI Taxonomy" id="5627"/>
    <lineage>
        <taxon>Eukaryota</taxon>
        <taxon>Fungi</taxon>
        <taxon>Dikarya</taxon>
        <taxon>Basidiomycota</taxon>
        <taxon>Agaricomycotina</taxon>
        <taxon>Agaricomycetes</taxon>
        <taxon>Polyporales</taxon>
        <taxon>Grifolaceae</taxon>
        <taxon>Grifola</taxon>
    </lineage>
</organism>
<dbReference type="InterPro" id="IPR003732">
    <property type="entry name" value="Daa-tRNA_deacyls_DTD"/>
</dbReference>
<dbReference type="NCBIfam" id="TIGR00256">
    <property type="entry name" value="D-aminoacyl-tRNA deacylase"/>
    <property type="match status" value="1"/>
</dbReference>
<dbReference type="PANTHER" id="PTHR10472:SF5">
    <property type="entry name" value="D-AMINOACYL-TRNA DEACYLASE 1"/>
    <property type="match status" value="1"/>
</dbReference>
<evidence type="ECO:0000256" key="6">
    <source>
        <dbReference type="RuleBase" id="RU003470"/>
    </source>
</evidence>
<comment type="catalytic activity">
    <reaction evidence="4">
        <text>glycyl-tRNA(Ala) + H2O = tRNA(Ala) + glycine + H(+)</text>
        <dbReference type="Rhea" id="RHEA:53744"/>
        <dbReference type="Rhea" id="RHEA-COMP:9657"/>
        <dbReference type="Rhea" id="RHEA-COMP:13640"/>
        <dbReference type="ChEBI" id="CHEBI:15377"/>
        <dbReference type="ChEBI" id="CHEBI:15378"/>
        <dbReference type="ChEBI" id="CHEBI:57305"/>
        <dbReference type="ChEBI" id="CHEBI:78442"/>
        <dbReference type="ChEBI" id="CHEBI:78522"/>
        <dbReference type="EC" id="3.1.1.96"/>
    </reaction>
</comment>
<dbReference type="GO" id="GO:0106026">
    <property type="term" value="F:Gly-tRNA(Ala) deacylase activity"/>
    <property type="evidence" value="ECO:0007669"/>
    <property type="project" value="RHEA"/>
</dbReference>
<evidence type="ECO:0000256" key="7">
    <source>
        <dbReference type="SAM" id="MobiDB-lite"/>
    </source>
</evidence>
<dbReference type="EC" id="3.1.1.96" evidence="2 6"/>
<evidence type="ECO:0000313" key="9">
    <source>
        <dbReference type="Proteomes" id="UP000092993"/>
    </source>
</evidence>